<feature type="compositionally biased region" description="Polar residues" evidence="1">
    <location>
        <begin position="15"/>
        <end position="29"/>
    </location>
</feature>
<feature type="region of interest" description="Disordered" evidence="1">
    <location>
        <begin position="1"/>
        <end position="30"/>
    </location>
</feature>
<evidence type="ECO:0000313" key="3">
    <source>
        <dbReference type="Proteomes" id="UP001341840"/>
    </source>
</evidence>
<dbReference type="Proteomes" id="UP001341840">
    <property type="component" value="Unassembled WGS sequence"/>
</dbReference>
<sequence length="100" mass="10832">MAALFQALPPPAAFSSDSNKFYHSPSPRSLSERKCSILTVRSDARLNPLLNSATHKPHRFITNAVATKPDTSLASTSSKPGYVQAFLSMPTSILHFSITT</sequence>
<comment type="caution">
    <text evidence="2">The sequence shown here is derived from an EMBL/GenBank/DDBJ whole genome shotgun (WGS) entry which is preliminary data.</text>
</comment>
<reference evidence="2 3" key="1">
    <citation type="journal article" date="2023" name="Plants (Basel)">
        <title>Bridging the Gap: Combining Genomics and Transcriptomics Approaches to Understand Stylosanthes scabra, an Orphan Legume from the Brazilian Caatinga.</title>
        <authorList>
            <person name="Ferreira-Neto J.R.C."/>
            <person name="da Silva M.D."/>
            <person name="Binneck E."/>
            <person name="de Melo N.F."/>
            <person name="da Silva R.H."/>
            <person name="de Melo A.L.T.M."/>
            <person name="Pandolfi V."/>
            <person name="Bustamante F.O."/>
            <person name="Brasileiro-Vidal A.C."/>
            <person name="Benko-Iseppon A.M."/>
        </authorList>
    </citation>
    <scope>NUCLEOTIDE SEQUENCE [LARGE SCALE GENOMIC DNA]</scope>
    <source>
        <tissue evidence="2">Leaves</tissue>
    </source>
</reference>
<accession>A0ABU6R8Z1</accession>
<dbReference type="EMBL" id="JASCZI010030273">
    <property type="protein sequence ID" value="MED6120393.1"/>
    <property type="molecule type" value="Genomic_DNA"/>
</dbReference>
<organism evidence="2 3">
    <name type="scientific">Stylosanthes scabra</name>
    <dbReference type="NCBI Taxonomy" id="79078"/>
    <lineage>
        <taxon>Eukaryota</taxon>
        <taxon>Viridiplantae</taxon>
        <taxon>Streptophyta</taxon>
        <taxon>Embryophyta</taxon>
        <taxon>Tracheophyta</taxon>
        <taxon>Spermatophyta</taxon>
        <taxon>Magnoliopsida</taxon>
        <taxon>eudicotyledons</taxon>
        <taxon>Gunneridae</taxon>
        <taxon>Pentapetalae</taxon>
        <taxon>rosids</taxon>
        <taxon>fabids</taxon>
        <taxon>Fabales</taxon>
        <taxon>Fabaceae</taxon>
        <taxon>Papilionoideae</taxon>
        <taxon>50 kb inversion clade</taxon>
        <taxon>dalbergioids sensu lato</taxon>
        <taxon>Dalbergieae</taxon>
        <taxon>Pterocarpus clade</taxon>
        <taxon>Stylosanthes</taxon>
    </lineage>
</organism>
<evidence type="ECO:0000313" key="2">
    <source>
        <dbReference type="EMBL" id="MED6120393.1"/>
    </source>
</evidence>
<evidence type="ECO:0000256" key="1">
    <source>
        <dbReference type="SAM" id="MobiDB-lite"/>
    </source>
</evidence>
<keyword evidence="3" id="KW-1185">Reference proteome</keyword>
<proteinExistence type="predicted"/>
<gene>
    <name evidence="2" type="ORF">PIB30_020406</name>
</gene>
<protein>
    <submittedName>
        <fullName evidence="2">Uncharacterized protein</fullName>
    </submittedName>
</protein>
<name>A0ABU6R8Z1_9FABA</name>